<proteinExistence type="inferred from homology"/>
<dbReference type="PANTHER" id="PTHR12995:SF4">
    <property type="entry name" value="FI21814P1"/>
    <property type="match status" value="1"/>
</dbReference>
<reference evidence="9" key="1">
    <citation type="submission" date="2016-06" db="UniProtKB">
        <authorList>
            <consortium name="WormBaseParasite"/>
        </authorList>
    </citation>
    <scope>IDENTIFICATION</scope>
</reference>
<dbReference type="PANTHER" id="PTHR12995">
    <property type="entry name" value="FI21814P1"/>
    <property type="match status" value="1"/>
</dbReference>
<comment type="similarity">
    <text evidence="2">Belongs to the TMEM39 family.</text>
</comment>
<protein>
    <submittedName>
        <fullName evidence="9">Secreted protein</fullName>
    </submittedName>
</protein>
<evidence type="ECO:0000313" key="8">
    <source>
        <dbReference type="Proteomes" id="UP000271098"/>
    </source>
</evidence>
<organism evidence="9">
    <name type="scientific">Gongylonema pulchrum</name>
    <dbReference type="NCBI Taxonomy" id="637853"/>
    <lineage>
        <taxon>Eukaryota</taxon>
        <taxon>Metazoa</taxon>
        <taxon>Ecdysozoa</taxon>
        <taxon>Nematoda</taxon>
        <taxon>Chromadorea</taxon>
        <taxon>Rhabditida</taxon>
        <taxon>Spirurina</taxon>
        <taxon>Spiruromorpha</taxon>
        <taxon>Spiruroidea</taxon>
        <taxon>Gongylonematidae</taxon>
        <taxon>Gongylonema</taxon>
    </lineage>
</organism>
<dbReference type="InterPro" id="IPR019397">
    <property type="entry name" value="Uncharacterised_TMEM39"/>
</dbReference>
<keyword evidence="3 6" id="KW-0812">Transmembrane</keyword>
<dbReference type="WBParaSite" id="GPUH_0000623001-mRNA-1">
    <property type="protein sequence ID" value="GPUH_0000623001-mRNA-1"/>
    <property type="gene ID" value="GPUH_0000623001"/>
</dbReference>
<evidence type="ECO:0000313" key="9">
    <source>
        <dbReference type="WBParaSite" id="GPUH_0000623001-mRNA-1"/>
    </source>
</evidence>
<comment type="subcellular location">
    <subcellularLocation>
        <location evidence="1">Membrane</location>
        <topology evidence="1">Multi-pass membrane protein</topology>
    </subcellularLocation>
</comment>
<accession>A0A183DBY1</accession>
<name>A0A183DBY1_9BILA</name>
<evidence type="ECO:0000256" key="2">
    <source>
        <dbReference type="ARBA" id="ARBA00010737"/>
    </source>
</evidence>
<keyword evidence="5 6" id="KW-0472">Membrane</keyword>
<dbReference type="GO" id="GO:0016020">
    <property type="term" value="C:membrane"/>
    <property type="evidence" value="ECO:0007669"/>
    <property type="project" value="UniProtKB-SubCell"/>
</dbReference>
<evidence type="ECO:0000256" key="4">
    <source>
        <dbReference type="ARBA" id="ARBA00022989"/>
    </source>
</evidence>
<gene>
    <name evidence="7" type="ORF">GPUH_LOCUS6218</name>
</gene>
<reference evidence="7 8" key="2">
    <citation type="submission" date="2018-11" db="EMBL/GenBank/DDBJ databases">
        <authorList>
            <consortium name="Pathogen Informatics"/>
        </authorList>
    </citation>
    <scope>NUCLEOTIDE SEQUENCE [LARGE SCALE GENOMIC DNA]</scope>
</reference>
<evidence type="ECO:0000313" key="7">
    <source>
        <dbReference type="EMBL" id="VDK53876.1"/>
    </source>
</evidence>
<dbReference type="Pfam" id="PF10271">
    <property type="entry name" value="Tmp39"/>
    <property type="match status" value="1"/>
</dbReference>
<dbReference type="EMBL" id="UYRT01014292">
    <property type="protein sequence ID" value="VDK53876.1"/>
    <property type="molecule type" value="Genomic_DNA"/>
</dbReference>
<dbReference type="Proteomes" id="UP000271098">
    <property type="component" value="Unassembled WGS sequence"/>
</dbReference>
<dbReference type="OrthoDB" id="5862608at2759"/>
<evidence type="ECO:0000256" key="1">
    <source>
        <dbReference type="ARBA" id="ARBA00004141"/>
    </source>
</evidence>
<feature type="transmembrane region" description="Helical" evidence="6">
    <location>
        <begin position="6"/>
        <end position="28"/>
    </location>
</feature>
<keyword evidence="4 6" id="KW-1133">Transmembrane helix</keyword>
<sequence>MYIDLLWVIELLFIVFFTSFSLYATYLLPIQYCDLIHRCATHLGKWVQVERIAATAGNSTQAANLAAAIAAASTYVSTVHLTIVLLPNLCVFESA</sequence>
<evidence type="ECO:0000256" key="5">
    <source>
        <dbReference type="ARBA" id="ARBA00023136"/>
    </source>
</evidence>
<keyword evidence="8" id="KW-1185">Reference proteome</keyword>
<evidence type="ECO:0000256" key="6">
    <source>
        <dbReference type="SAM" id="Phobius"/>
    </source>
</evidence>
<dbReference type="AlphaFoldDB" id="A0A183DBY1"/>
<evidence type="ECO:0000256" key="3">
    <source>
        <dbReference type="ARBA" id="ARBA00022692"/>
    </source>
</evidence>